<protein>
    <submittedName>
        <fullName evidence="1 3">Uncharacterized protein</fullName>
    </submittedName>
</protein>
<gene>
    <name evidence="1" type="ORF">NOO_LOCUS2167</name>
</gene>
<evidence type="ECO:0000313" key="1">
    <source>
        <dbReference type="EMBL" id="VDK65702.1"/>
    </source>
</evidence>
<proteinExistence type="predicted"/>
<evidence type="ECO:0000313" key="3">
    <source>
        <dbReference type="WBParaSite" id="nOo.2.0.1.t02167-RA"/>
    </source>
</evidence>
<sequence>MNIDISDIDVSVIVLTFVPLDKIAGAETAIAVDMIIGFDTTEMAQNPIIWSPQHTKCLSVKDWLNDDIYQRTRFELQTVGAVIPRTNYSTIASKPLSH</sequence>
<organism evidence="3">
    <name type="scientific">Onchocerca ochengi</name>
    <name type="common">Filarial nematode worm</name>
    <dbReference type="NCBI Taxonomy" id="42157"/>
    <lineage>
        <taxon>Eukaryota</taxon>
        <taxon>Metazoa</taxon>
        <taxon>Ecdysozoa</taxon>
        <taxon>Nematoda</taxon>
        <taxon>Chromadorea</taxon>
        <taxon>Rhabditida</taxon>
        <taxon>Spirurina</taxon>
        <taxon>Spiruromorpha</taxon>
        <taxon>Filarioidea</taxon>
        <taxon>Onchocercidae</taxon>
        <taxon>Onchocerca</taxon>
    </lineage>
</organism>
<reference evidence="1 2" key="2">
    <citation type="submission" date="2018-08" db="EMBL/GenBank/DDBJ databases">
        <authorList>
            <person name="Laetsch R D."/>
            <person name="Stevens L."/>
            <person name="Kumar S."/>
            <person name="Blaxter L. M."/>
        </authorList>
    </citation>
    <scope>NUCLEOTIDE SEQUENCE [LARGE SCALE GENOMIC DNA]</scope>
</reference>
<dbReference type="AlphaFoldDB" id="A0A182E2G7"/>
<keyword evidence="2" id="KW-1185">Reference proteome</keyword>
<name>A0A182E2G7_ONCOC</name>
<dbReference type="WBParaSite" id="nOo.2.0.1.t02167-RA">
    <property type="protein sequence ID" value="nOo.2.0.1.t02167-RA"/>
    <property type="gene ID" value="nOo.2.0.1.g02167"/>
</dbReference>
<evidence type="ECO:0000313" key="2">
    <source>
        <dbReference type="Proteomes" id="UP000271087"/>
    </source>
</evidence>
<accession>A0A182E2G7</accession>
<dbReference type="Proteomes" id="UP000271087">
    <property type="component" value="Unassembled WGS sequence"/>
</dbReference>
<dbReference type="EMBL" id="UYRW01000319">
    <property type="protein sequence ID" value="VDK65702.1"/>
    <property type="molecule type" value="Genomic_DNA"/>
</dbReference>
<reference evidence="3" key="1">
    <citation type="submission" date="2016-06" db="UniProtKB">
        <authorList>
            <consortium name="WormBaseParasite"/>
        </authorList>
    </citation>
    <scope>IDENTIFICATION</scope>
</reference>